<comment type="caution">
    <text evidence="2">The sequence shown here is derived from an EMBL/GenBank/DDBJ whole genome shotgun (WGS) entry which is preliminary data.</text>
</comment>
<dbReference type="AlphaFoldDB" id="A0A4S2KHF7"/>
<keyword evidence="3" id="KW-1185">Reference proteome</keyword>
<name>A0A4S2KHF7_9HYME</name>
<evidence type="ECO:0000313" key="2">
    <source>
        <dbReference type="EMBL" id="TGZ48923.1"/>
    </source>
</evidence>
<proteinExistence type="predicted"/>
<protein>
    <submittedName>
        <fullName evidence="2">Uncharacterized protein</fullName>
    </submittedName>
</protein>
<evidence type="ECO:0000313" key="3">
    <source>
        <dbReference type="Proteomes" id="UP000310200"/>
    </source>
</evidence>
<feature type="compositionally biased region" description="Basic and acidic residues" evidence="1">
    <location>
        <begin position="7"/>
        <end position="18"/>
    </location>
</feature>
<organism evidence="2 3">
    <name type="scientific">Temnothorax longispinosus</name>
    <dbReference type="NCBI Taxonomy" id="300112"/>
    <lineage>
        <taxon>Eukaryota</taxon>
        <taxon>Metazoa</taxon>
        <taxon>Ecdysozoa</taxon>
        <taxon>Arthropoda</taxon>
        <taxon>Hexapoda</taxon>
        <taxon>Insecta</taxon>
        <taxon>Pterygota</taxon>
        <taxon>Neoptera</taxon>
        <taxon>Endopterygota</taxon>
        <taxon>Hymenoptera</taxon>
        <taxon>Apocrita</taxon>
        <taxon>Aculeata</taxon>
        <taxon>Formicoidea</taxon>
        <taxon>Formicidae</taxon>
        <taxon>Myrmicinae</taxon>
        <taxon>Temnothorax</taxon>
    </lineage>
</organism>
<dbReference type="Proteomes" id="UP000310200">
    <property type="component" value="Unassembled WGS sequence"/>
</dbReference>
<reference evidence="2 3" key="1">
    <citation type="journal article" date="2019" name="Philos. Trans. R. Soc. Lond., B, Biol. Sci.">
        <title>Ant behaviour and brain gene expression of defending hosts depend on the ecological success of the intruding social parasite.</title>
        <authorList>
            <person name="Kaur R."/>
            <person name="Stoldt M."/>
            <person name="Jongepier E."/>
            <person name="Feldmeyer B."/>
            <person name="Menzel F."/>
            <person name="Bornberg-Bauer E."/>
            <person name="Foitzik S."/>
        </authorList>
    </citation>
    <scope>NUCLEOTIDE SEQUENCE [LARGE SCALE GENOMIC DNA]</scope>
    <source>
        <tissue evidence="2">Whole body</tissue>
    </source>
</reference>
<feature type="region of interest" description="Disordered" evidence="1">
    <location>
        <begin position="1"/>
        <end position="28"/>
    </location>
</feature>
<dbReference type="EMBL" id="QBLH01002290">
    <property type="protein sequence ID" value="TGZ48923.1"/>
    <property type="molecule type" value="Genomic_DNA"/>
</dbReference>
<sequence length="384" mass="43064">MVGETETGTRGRDKERNSNKFQSSTVRSRVASTSDNELFSFTQQFALDALAARSRVRDVKCIAYHLVNTRRRRMRINDESDTGESVLFVDHHNRNLLCDLCDCACVPSTRRLVLSPIQIQSIGGRGAPLKTNWDFHRTRRFTSASVDLHPLYPLPVLFRRPLPPQGAGARRNESCRDISSPGTMACEFLLVKWTLQIMDFHHHGNPCYTIIHSRFLITVRKARTSPNPKSSAVATEEYFSEGVYIGVNCRGAFLGRRFAPLVIRLQATPFAAPISRPRRCKSLSGRPNVMSLVCFRLHPYGRGTTSAPPGSYSARFNFQESGNAELEPTVCQLTKSMPPRYAILFFRCIAHFAGSVSQKSVLQFLNNRRQATAASHKRVATGTV</sequence>
<gene>
    <name evidence="2" type="ORF">DBV15_08039</name>
</gene>
<evidence type="ECO:0000256" key="1">
    <source>
        <dbReference type="SAM" id="MobiDB-lite"/>
    </source>
</evidence>
<accession>A0A4S2KHF7</accession>